<proteinExistence type="predicted"/>
<dbReference type="Proteomes" id="UP000464334">
    <property type="component" value="Chromosome"/>
</dbReference>
<sequence length="530" mass="55988">MARICDNEGIDGGLTGLRIAEEVCLKELPTQAIDGFDPTWHTREPNSYSDFGGDVTLVAREIIDPSRQNKKGRPTDLDASGGWNEDLTQSNIGWLAQGFFFANAREAGSTDPFDPTKKIAITAVTSADKRYAAASGLDAIFAEGQLVKASGFASASNNGLKRVTAVAAGYIEVAEALIAEASPSAKAKVEVVGGQFEAGDVSIAVVDGIPSLVSTATDFTTFPGLIPGKWLFLGGDVANSAFVNNTGFARIASVSANAIVFDDTTWQPVNEAGAGLSVQFFSGPLIRNEKERALIKRRSYTIERTLGEDEATSENPGDEQGEYLLGAVPNELTLNIPVAEKFNVDYTFVACDNDFRSGAAGDKLRSLVGTVIPALGEDFINTSSDIYRIKMNILDPATSNPTGLFAWITEGNIAINNGITPTKVVGKFGAGSVSADNFAVTGEVTALFTSVAACRAIRESKDVGFNVIAAYNNAGMIWDLPLVSLGGGRLNVEKGQPVSIPLNTSAAENVYGYTAMLCLFPYLPDAAMPK</sequence>
<evidence type="ECO:0000313" key="2">
    <source>
        <dbReference type="Proteomes" id="UP000464334"/>
    </source>
</evidence>
<dbReference type="EMBL" id="LR743530">
    <property type="protein sequence ID" value="CAA2409753.1"/>
    <property type="molecule type" value="Genomic_DNA"/>
</dbReference>
<dbReference type="KEGG" id="vg:79707305"/>
<organism evidence="1 2">
    <name type="scientific">Xanthomonas phage Suba</name>
    <dbReference type="NCBI Taxonomy" id="2674975"/>
    <lineage>
        <taxon>Viruses</taxon>
        <taxon>Duplodnaviria</taxon>
        <taxon>Heunggongvirae</taxon>
        <taxon>Uroviricota</taxon>
        <taxon>Caudoviricetes</taxon>
        <taxon>Stanbaylleyvirinae</taxon>
        <taxon>Subavirus</taxon>
        <taxon>Subavirus suba</taxon>
    </lineage>
</organism>
<name>A0A679KGF4_9CAUD</name>
<accession>A0A679KGF4</accession>
<dbReference type="RefSeq" id="YP_010742765.1">
    <property type="nucleotide sequence ID" value="NC_073092.1"/>
</dbReference>
<evidence type="ECO:0000313" key="1">
    <source>
        <dbReference type="EMBL" id="CAA2409753.1"/>
    </source>
</evidence>
<keyword evidence="2" id="KW-1185">Reference proteome</keyword>
<dbReference type="Pfam" id="PF18906">
    <property type="entry name" value="Phage_tube_2"/>
    <property type="match status" value="1"/>
</dbReference>
<dbReference type="InterPro" id="IPR044000">
    <property type="entry name" value="Phage_tube_2"/>
</dbReference>
<reference evidence="1 2" key="1">
    <citation type="submission" date="2019-12" db="EMBL/GenBank/DDBJ databases">
        <authorList>
            <person name="Ansaldi M."/>
            <person name="Clavijo F."/>
        </authorList>
    </citation>
    <scope>NUCLEOTIDE SEQUENCE [LARGE SCALE GENOMIC DNA]</scope>
</reference>
<dbReference type="GeneID" id="79707305"/>
<protein>
    <submittedName>
        <fullName evidence="1">Phage Major Tail tube protein</fullName>
    </submittedName>
</protein>